<sequence>MSGQRPYKNNNTNQDKTNPFLKNEKREYSEKKDSNSKVYSNSGNGPQIQGSLMNADNDGLPTYDESMQAAGQATQSDYGAQYIQTRLEATRPPTNNMNAPYVHFPHPKSNTNFPGGKTTTYNNVGRR</sequence>
<name>A0A1E5R237_9ASCO</name>
<evidence type="ECO:0000313" key="2">
    <source>
        <dbReference type="EMBL" id="OEJ80952.1"/>
    </source>
</evidence>
<feature type="region of interest" description="Disordered" evidence="1">
    <location>
        <begin position="90"/>
        <end position="127"/>
    </location>
</feature>
<dbReference type="AlphaFoldDB" id="A0A1E5R237"/>
<keyword evidence="3" id="KW-1185">Reference proteome</keyword>
<dbReference type="Proteomes" id="UP000095728">
    <property type="component" value="Unassembled WGS sequence"/>
</dbReference>
<proteinExistence type="predicted"/>
<feature type="compositionally biased region" description="Polar residues" evidence="1">
    <location>
        <begin position="108"/>
        <end position="127"/>
    </location>
</feature>
<protein>
    <submittedName>
        <fullName evidence="2">Uncharacterized protein</fullName>
    </submittedName>
</protein>
<evidence type="ECO:0000256" key="1">
    <source>
        <dbReference type="SAM" id="MobiDB-lite"/>
    </source>
</evidence>
<dbReference type="InParanoid" id="A0A1E5R237"/>
<feature type="region of interest" description="Disordered" evidence="1">
    <location>
        <begin position="1"/>
        <end position="64"/>
    </location>
</feature>
<feature type="compositionally biased region" description="Basic and acidic residues" evidence="1">
    <location>
        <begin position="22"/>
        <end position="35"/>
    </location>
</feature>
<feature type="compositionally biased region" description="Polar residues" evidence="1">
    <location>
        <begin position="36"/>
        <end position="54"/>
    </location>
</feature>
<comment type="caution">
    <text evidence="2">The sequence shown here is derived from an EMBL/GenBank/DDBJ whole genome shotgun (WGS) entry which is preliminary data.</text>
</comment>
<evidence type="ECO:0000313" key="3">
    <source>
        <dbReference type="Proteomes" id="UP000095728"/>
    </source>
</evidence>
<feature type="compositionally biased region" description="Polar residues" evidence="1">
    <location>
        <begin position="1"/>
        <end position="17"/>
    </location>
</feature>
<reference evidence="3" key="1">
    <citation type="journal article" date="2016" name="Genome Announc.">
        <title>Genome sequences of three species of Hanseniaspora isolated from spontaneous wine fermentations.</title>
        <authorList>
            <person name="Sternes P.R."/>
            <person name="Lee D."/>
            <person name="Kutyna D.R."/>
            <person name="Borneman A.R."/>
        </authorList>
    </citation>
    <scope>NUCLEOTIDE SEQUENCE [LARGE SCALE GENOMIC DNA]</scope>
    <source>
        <strain evidence="3">AWRI3579</strain>
    </source>
</reference>
<gene>
    <name evidence="2" type="ORF">AWRI3579_g4147</name>
</gene>
<accession>A0A1E5R237</accession>
<organism evidence="2 3">
    <name type="scientific">Hanseniaspora osmophila</name>
    <dbReference type="NCBI Taxonomy" id="56408"/>
    <lineage>
        <taxon>Eukaryota</taxon>
        <taxon>Fungi</taxon>
        <taxon>Dikarya</taxon>
        <taxon>Ascomycota</taxon>
        <taxon>Saccharomycotina</taxon>
        <taxon>Saccharomycetes</taxon>
        <taxon>Saccharomycodales</taxon>
        <taxon>Saccharomycodaceae</taxon>
        <taxon>Hanseniaspora</taxon>
    </lineage>
</organism>
<dbReference type="EMBL" id="LPNM01000011">
    <property type="protein sequence ID" value="OEJ80952.1"/>
    <property type="molecule type" value="Genomic_DNA"/>
</dbReference>